<accession>B9CZT5</accession>
<organism evidence="1 2">
    <name type="scientific">Campylobacter rectus RM3267</name>
    <dbReference type="NCBI Taxonomy" id="553218"/>
    <lineage>
        <taxon>Bacteria</taxon>
        <taxon>Pseudomonadati</taxon>
        <taxon>Campylobacterota</taxon>
        <taxon>Epsilonproteobacteria</taxon>
        <taxon>Campylobacterales</taxon>
        <taxon>Campylobacteraceae</taxon>
        <taxon>Campylobacter</taxon>
    </lineage>
</organism>
<reference evidence="1 2" key="1">
    <citation type="submission" date="2008-08" db="EMBL/GenBank/DDBJ databases">
        <authorList>
            <person name="Madupu R."/>
            <person name="Durkin A.S."/>
            <person name="Torralba M."/>
            <person name="Methe B."/>
            <person name="Sutton G.G."/>
            <person name="Strausberg R.L."/>
            <person name="Nelson K.E."/>
        </authorList>
    </citation>
    <scope>NUCLEOTIDE SEQUENCE [LARGE SCALE GENOMIC DNA]</scope>
    <source>
        <strain evidence="1 2">RM3267</strain>
    </source>
</reference>
<comment type="caution">
    <text evidence="1">The sequence shown here is derived from an EMBL/GenBank/DDBJ whole genome shotgun (WGS) entry which is preliminary data.</text>
</comment>
<gene>
    <name evidence="1" type="ORF">CAMRE0001_0778</name>
</gene>
<evidence type="ECO:0000313" key="2">
    <source>
        <dbReference type="Proteomes" id="UP000003082"/>
    </source>
</evidence>
<dbReference type="Proteomes" id="UP000003082">
    <property type="component" value="Unassembled WGS sequence"/>
</dbReference>
<proteinExistence type="predicted"/>
<evidence type="ECO:0000313" key="1">
    <source>
        <dbReference type="EMBL" id="EEF14803.1"/>
    </source>
</evidence>
<protein>
    <submittedName>
        <fullName evidence="1">Uncharacterized protein</fullName>
    </submittedName>
</protein>
<name>B9CZT5_CAMRE</name>
<keyword evidence="2" id="KW-1185">Reference proteome</keyword>
<sequence length="47" mass="5657">MSAKKRQRAVKSKQINFRNLNKNSERKVAKLERAKFINFSKRKPFFS</sequence>
<dbReference type="AlphaFoldDB" id="B9CZT5"/>
<dbReference type="EMBL" id="ACFU01000004">
    <property type="protein sequence ID" value="EEF14803.1"/>
    <property type="molecule type" value="Genomic_DNA"/>
</dbReference>